<protein>
    <submittedName>
        <fullName evidence="2">Uncharacterized protein</fullName>
    </submittedName>
</protein>
<dbReference type="Proteomes" id="UP000245956">
    <property type="component" value="Unassembled WGS sequence"/>
</dbReference>
<accession>A0A2U3DQE0</accession>
<reference evidence="2 3" key="1">
    <citation type="journal article" date="2016" name="Front. Microbiol.">
        <title>Genome and transcriptome sequences reveal the specific parasitism of the nematophagous Purpureocillium lilacinum 36-1.</title>
        <authorList>
            <person name="Xie J."/>
            <person name="Li S."/>
            <person name="Mo C."/>
            <person name="Xiao X."/>
            <person name="Peng D."/>
            <person name="Wang G."/>
            <person name="Xiao Y."/>
        </authorList>
    </citation>
    <scope>NUCLEOTIDE SEQUENCE [LARGE SCALE GENOMIC DNA]</scope>
    <source>
        <strain evidence="2 3">36-1</strain>
    </source>
</reference>
<comment type="caution">
    <text evidence="2">The sequence shown here is derived from an EMBL/GenBank/DDBJ whole genome shotgun (WGS) entry which is preliminary data.</text>
</comment>
<gene>
    <name evidence="2" type="ORF">PCL_09623</name>
</gene>
<evidence type="ECO:0000313" key="2">
    <source>
        <dbReference type="EMBL" id="PWI64468.1"/>
    </source>
</evidence>
<dbReference type="AlphaFoldDB" id="A0A2U3DQE0"/>
<feature type="region of interest" description="Disordered" evidence="1">
    <location>
        <begin position="124"/>
        <end position="143"/>
    </location>
</feature>
<sequence length="143" mass="15632">MRLPDFCSGPWGRAGIAPQYQNSTLGPEMCRTRTLGARLAEEAKTHQRRAPAPREPAGVAHRPLRGVRFLPAAREKGAEEASRREHRLRGAELRALMELLESHDVWTADEEPLVGRWPTQAVPGCGSMTGSDASEAMASRHGA</sequence>
<evidence type="ECO:0000256" key="1">
    <source>
        <dbReference type="SAM" id="MobiDB-lite"/>
    </source>
</evidence>
<evidence type="ECO:0000313" key="3">
    <source>
        <dbReference type="Proteomes" id="UP000245956"/>
    </source>
</evidence>
<organism evidence="2 3">
    <name type="scientific">Purpureocillium lilacinum</name>
    <name type="common">Paecilomyces lilacinus</name>
    <dbReference type="NCBI Taxonomy" id="33203"/>
    <lineage>
        <taxon>Eukaryota</taxon>
        <taxon>Fungi</taxon>
        <taxon>Dikarya</taxon>
        <taxon>Ascomycota</taxon>
        <taxon>Pezizomycotina</taxon>
        <taxon>Sordariomycetes</taxon>
        <taxon>Hypocreomycetidae</taxon>
        <taxon>Hypocreales</taxon>
        <taxon>Ophiocordycipitaceae</taxon>
        <taxon>Purpureocillium</taxon>
    </lineage>
</organism>
<proteinExistence type="predicted"/>
<dbReference type="EMBL" id="LCWV01000059">
    <property type="protein sequence ID" value="PWI64468.1"/>
    <property type="molecule type" value="Genomic_DNA"/>
</dbReference>
<name>A0A2U3DQE0_PURLI</name>
<feature type="region of interest" description="Disordered" evidence="1">
    <location>
        <begin position="41"/>
        <end position="64"/>
    </location>
</feature>